<evidence type="ECO:0000256" key="2">
    <source>
        <dbReference type="ARBA" id="ARBA00022475"/>
    </source>
</evidence>
<sequence length="210" mass="21799">MTPFIAHLLPAAALGLCVAIPFGPIGLMCVQRTLAFGIWFGIASGMGAATAHGMFSCLATVSGTVLTQMTLALHTPLRITGGIVLVLMGLRTILVSTRAAHGATCGDLLTCGGLLSAYTSTLLIAAANPMTVLPYLGVTSALETGKPLIMDRALATPIGVMLGSAFWYLFLALSTNTMFRSLQKAALDRFNRLTGILLMALGASLCARIV</sequence>
<accession>A0ABU8B3W3</accession>
<comment type="caution">
    <text evidence="7">The sequence shown here is derived from an EMBL/GenBank/DDBJ whole genome shotgun (WGS) entry which is preliminary data.</text>
</comment>
<evidence type="ECO:0000256" key="4">
    <source>
        <dbReference type="ARBA" id="ARBA00022989"/>
    </source>
</evidence>
<dbReference type="EMBL" id="JAZHRV010000001">
    <property type="protein sequence ID" value="MEH2553175.1"/>
    <property type="molecule type" value="Genomic_DNA"/>
</dbReference>
<reference evidence="7 8" key="1">
    <citation type="submission" date="2024-02" db="EMBL/GenBank/DDBJ databases">
        <title>Adaptive strategies in a cosmopolitan and abundant soil bacterium.</title>
        <authorList>
            <person name="Carini P."/>
        </authorList>
    </citation>
    <scope>NUCLEOTIDE SEQUENCE [LARGE SCALE GENOMIC DNA]</scope>
    <source>
        <strain evidence="7 8">AZCC 1608</strain>
    </source>
</reference>
<dbReference type="InterPro" id="IPR001123">
    <property type="entry name" value="LeuE-type"/>
</dbReference>
<dbReference type="RefSeq" id="WP_334477597.1">
    <property type="nucleotide sequence ID" value="NZ_JAZHRV010000001.1"/>
</dbReference>
<dbReference type="PANTHER" id="PTHR30086">
    <property type="entry name" value="ARGININE EXPORTER PROTEIN ARGO"/>
    <property type="match status" value="1"/>
</dbReference>
<dbReference type="PANTHER" id="PTHR30086:SF20">
    <property type="entry name" value="ARGININE EXPORTER PROTEIN ARGO-RELATED"/>
    <property type="match status" value="1"/>
</dbReference>
<dbReference type="Proteomes" id="UP001364224">
    <property type="component" value="Unassembled WGS sequence"/>
</dbReference>
<keyword evidence="8" id="KW-1185">Reference proteome</keyword>
<organism evidence="7 8">
    <name type="scientific">Bradyrhizobium algeriense</name>
    <dbReference type="NCBI Taxonomy" id="634784"/>
    <lineage>
        <taxon>Bacteria</taxon>
        <taxon>Pseudomonadati</taxon>
        <taxon>Pseudomonadota</taxon>
        <taxon>Alphaproteobacteria</taxon>
        <taxon>Hyphomicrobiales</taxon>
        <taxon>Nitrobacteraceae</taxon>
        <taxon>Bradyrhizobium</taxon>
    </lineage>
</organism>
<feature type="transmembrane region" description="Helical" evidence="6">
    <location>
        <begin position="35"/>
        <end position="65"/>
    </location>
</feature>
<proteinExistence type="predicted"/>
<keyword evidence="5 6" id="KW-0472">Membrane</keyword>
<comment type="subcellular location">
    <subcellularLocation>
        <location evidence="1">Cell membrane</location>
        <topology evidence="1">Multi-pass membrane protein</topology>
    </subcellularLocation>
</comment>
<name>A0ABU8B3W3_9BRAD</name>
<feature type="transmembrane region" description="Helical" evidence="6">
    <location>
        <begin position="77"/>
        <end position="95"/>
    </location>
</feature>
<feature type="transmembrane region" description="Helical" evidence="6">
    <location>
        <begin position="115"/>
        <end position="137"/>
    </location>
</feature>
<gene>
    <name evidence="7" type="ORF">V1286_000704</name>
</gene>
<evidence type="ECO:0000256" key="1">
    <source>
        <dbReference type="ARBA" id="ARBA00004651"/>
    </source>
</evidence>
<evidence type="ECO:0000256" key="5">
    <source>
        <dbReference type="ARBA" id="ARBA00023136"/>
    </source>
</evidence>
<keyword evidence="3 6" id="KW-0812">Transmembrane</keyword>
<keyword evidence="4 6" id="KW-1133">Transmembrane helix</keyword>
<evidence type="ECO:0000313" key="8">
    <source>
        <dbReference type="Proteomes" id="UP001364224"/>
    </source>
</evidence>
<keyword evidence="2" id="KW-1003">Cell membrane</keyword>
<dbReference type="Pfam" id="PF01810">
    <property type="entry name" value="LysE"/>
    <property type="match status" value="1"/>
</dbReference>
<protein>
    <submittedName>
        <fullName evidence="7">Threonine/homoserine/homoserine lactone efflux protein</fullName>
    </submittedName>
</protein>
<evidence type="ECO:0000256" key="3">
    <source>
        <dbReference type="ARBA" id="ARBA00022692"/>
    </source>
</evidence>
<evidence type="ECO:0000313" key="7">
    <source>
        <dbReference type="EMBL" id="MEH2553175.1"/>
    </source>
</evidence>
<feature type="transmembrane region" description="Helical" evidence="6">
    <location>
        <begin position="149"/>
        <end position="170"/>
    </location>
</feature>
<evidence type="ECO:0000256" key="6">
    <source>
        <dbReference type="SAM" id="Phobius"/>
    </source>
</evidence>